<evidence type="ECO:0000256" key="4">
    <source>
        <dbReference type="ARBA" id="ARBA00007637"/>
    </source>
</evidence>
<dbReference type="CDD" id="cd05247">
    <property type="entry name" value="UDP_G4E_1_SDR_e"/>
    <property type="match status" value="1"/>
</dbReference>
<dbReference type="Pfam" id="PF01370">
    <property type="entry name" value="Epimerase"/>
    <property type="match status" value="1"/>
</dbReference>
<dbReference type="PANTHER" id="PTHR43725">
    <property type="entry name" value="UDP-GLUCOSE 4-EPIMERASE"/>
    <property type="match status" value="1"/>
</dbReference>
<evidence type="ECO:0000256" key="5">
    <source>
        <dbReference type="ARBA" id="ARBA00013189"/>
    </source>
</evidence>
<accession>A0A2M6XBE2</accession>
<keyword evidence="9 10" id="KW-0119">Carbohydrate metabolism</keyword>
<evidence type="ECO:0000256" key="8">
    <source>
        <dbReference type="ARBA" id="ARBA00023235"/>
    </source>
</evidence>
<evidence type="ECO:0000256" key="7">
    <source>
        <dbReference type="ARBA" id="ARBA00023027"/>
    </source>
</evidence>
<comment type="cofactor">
    <cofactor evidence="2 10">
        <name>NAD(+)</name>
        <dbReference type="ChEBI" id="CHEBI:57540"/>
    </cofactor>
</comment>
<dbReference type="Proteomes" id="UP000231214">
    <property type="component" value="Unassembled WGS sequence"/>
</dbReference>
<dbReference type="EC" id="5.1.3.2" evidence="5 10"/>
<dbReference type="AlphaFoldDB" id="A0A2M6XBE2"/>
<sequence>MTVLITGGAGYIGSHTVAALQEQGEQVVVLDNLVYGHPQAVSCPLVKQDLLDKQAVEAVFKQHHFDAVMHFAAYALAGESMQRPAKYFENNLLGGLNLLEAMRQNGVKHLIFSSTCALYGYPRQLPVTEEALQKPMSVYGESKLMLEKILAWYDQLFGIKSVCLRYFNAAGASLNGAIGEDHDPETHLVPIAIQAALGQRQEFQIFGDDYDTPDGSCIRDYVHVADLAAAHLQALAYLQAKNRSEAFNLGTGQGYSVKQVVAEVKKVSGVDFLVKTGPRRPGDPAAVWADNQKAKKVLGWSPQSSDLKTIVESAYHWHQKHPQGYE</sequence>
<evidence type="ECO:0000256" key="3">
    <source>
        <dbReference type="ARBA" id="ARBA00004947"/>
    </source>
</evidence>
<dbReference type="NCBIfam" id="TIGR01179">
    <property type="entry name" value="galE"/>
    <property type="match status" value="1"/>
</dbReference>
<dbReference type="Gene3D" id="3.90.25.10">
    <property type="entry name" value="UDP-galactose 4-epimerase, domain 1"/>
    <property type="match status" value="1"/>
</dbReference>
<dbReference type="GO" id="GO:0033499">
    <property type="term" value="P:galactose catabolic process via UDP-galactose, Leloir pathway"/>
    <property type="evidence" value="ECO:0007669"/>
    <property type="project" value="TreeGrafter"/>
</dbReference>
<comment type="similarity">
    <text evidence="4 10">Belongs to the NAD(P)-dependent epimerase/dehydratase family.</text>
</comment>
<comment type="catalytic activity">
    <reaction evidence="1 10">
        <text>UDP-alpha-D-glucose = UDP-alpha-D-galactose</text>
        <dbReference type="Rhea" id="RHEA:22168"/>
        <dbReference type="ChEBI" id="CHEBI:58885"/>
        <dbReference type="ChEBI" id="CHEBI:66914"/>
        <dbReference type="EC" id="5.1.3.2"/>
    </reaction>
</comment>
<evidence type="ECO:0000256" key="2">
    <source>
        <dbReference type="ARBA" id="ARBA00001911"/>
    </source>
</evidence>
<organism evidence="12 13">
    <name type="scientific">Candidatus Shapirobacteria bacterium CG09_land_8_20_14_0_10_49_15</name>
    <dbReference type="NCBI Taxonomy" id="1974482"/>
    <lineage>
        <taxon>Bacteria</taxon>
        <taxon>Candidatus Shapironibacteriota</taxon>
    </lineage>
</organism>
<evidence type="ECO:0000256" key="10">
    <source>
        <dbReference type="RuleBase" id="RU366046"/>
    </source>
</evidence>
<keyword evidence="7 10" id="KW-0520">NAD</keyword>
<keyword evidence="8 10" id="KW-0413">Isomerase</keyword>
<gene>
    <name evidence="12" type="primary">galE</name>
    <name evidence="12" type="ORF">COT66_00465</name>
</gene>
<comment type="pathway">
    <text evidence="3 10">Carbohydrate metabolism; galactose metabolism.</text>
</comment>
<dbReference type="InterPro" id="IPR001509">
    <property type="entry name" value="Epimerase_deHydtase"/>
</dbReference>
<evidence type="ECO:0000256" key="6">
    <source>
        <dbReference type="ARBA" id="ARBA00018569"/>
    </source>
</evidence>
<evidence type="ECO:0000256" key="1">
    <source>
        <dbReference type="ARBA" id="ARBA00000083"/>
    </source>
</evidence>
<name>A0A2M6XBE2_9BACT</name>
<reference evidence="13" key="1">
    <citation type="submission" date="2017-09" db="EMBL/GenBank/DDBJ databases">
        <title>Depth-based differentiation of microbial function through sediment-hosted aquifers and enrichment of novel symbionts in the deep terrestrial subsurface.</title>
        <authorList>
            <person name="Probst A.J."/>
            <person name="Ladd B."/>
            <person name="Jarett J.K."/>
            <person name="Geller-Mcgrath D.E."/>
            <person name="Sieber C.M.K."/>
            <person name="Emerson J.B."/>
            <person name="Anantharaman K."/>
            <person name="Thomas B.C."/>
            <person name="Malmstrom R."/>
            <person name="Stieglmeier M."/>
            <person name="Klingl A."/>
            <person name="Woyke T."/>
            <person name="Ryan C.M."/>
            <person name="Banfield J.F."/>
        </authorList>
    </citation>
    <scope>NUCLEOTIDE SEQUENCE [LARGE SCALE GENOMIC DNA]</scope>
</reference>
<dbReference type="GO" id="GO:0003978">
    <property type="term" value="F:UDP-glucose 4-epimerase activity"/>
    <property type="evidence" value="ECO:0007669"/>
    <property type="project" value="UniProtKB-UniRule"/>
</dbReference>
<dbReference type="UniPathway" id="UPA00214"/>
<dbReference type="PANTHER" id="PTHR43725:SF53">
    <property type="entry name" value="UDP-ARABINOSE 4-EPIMERASE 1"/>
    <property type="match status" value="1"/>
</dbReference>
<protein>
    <recommendedName>
        <fullName evidence="6 10">UDP-glucose 4-epimerase</fullName>
        <ecNumber evidence="5 10">5.1.3.2</ecNumber>
    </recommendedName>
</protein>
<evidence type="ECO:0000313" key="12">
    <source>
        <dbReference type="EMBL" id="PIU02390.1"/>
    </source>
</evidence>
<feature type="domain" description="NAD-dependent epimerase/dehydratase" evidence="11">
    <location>
        <begin position="3"/>
        <end position="250"/>
    </location>
</feature>
<comment type="subunit">
    <text evidence="10">Homodimer.</text>
</comment>
<dbReference type="InterPro" id="IPR036291">
    <property type="entry name" value="NAD(P)-bd_dom_sf"/>
</dbReference>
<evidence type="ECO:0000259" key="11">
    <source>
        <dbReference type="Pfam" id="PF01370"/>
    </source>
</evidence>
<dbReference type="SUPFAM" id="SSF51735">
    <property type="entry name" value="NAD(P)-binding Rossmann-fold domains"/>
    <property type="match status" value="1"/>
</dbReference>
<dbReference type="InterPro" id="IPR005886">
    <property type="entry name" value="UDP_G4E"/>
</dbReference>
<proteinExistence type="inferred from homology"/>
<dbReference type="Gene3D" id="3.40.50.720">
    <property type="entry name" value="NAD(P)-binding Rossmann-like Domain"/>
    <property type="match status" value="1"/>
</dbReference>
<comment type="caution">
    <text evidence="12">The sequence shown here is derived from an EMBL/GenBank/DDBJ whole genome shotgun (WGS) entry which is preliminary data.</text>
</comment>
<dbReference type="EMBL" id="PEZK01000009">
    <property type="protein sequence ID" value="PIU02390.1"/>
    <property type="molecule type" value="Genomic_DNA"/>
</dbReference>
<evidence type="ECO:0000256" key="9">
    <source>
        <dbReference type="ARBA" id="ARBA00023277"/>
    </source>
</evidence>
<evidence type="ECO:0000313" key="13">
    <source>
        <dbReference type="Proteomes" id="UP000231214"/>
    </source>
</evidence>